<dbReference type="EMBL" id="JAQKAB010000008">
    <property type="protein sequence ID" value="MDA7027514.1"/>
    <property type="molecule type" value="Genomic_DNA"/>
</dbReference>
<name>A0ABT4X5D8_9BACI</name>
<evidence type="ECO:0000313" key="2">
    <source>
        <dbReference type="Proteomes" id="UP001211894"/>
    </source>
</evidence>
<keyword evidence="2" id="KW-1185">Reference proteome</keyword>
<evidence type="ECO:0000313" key="1">
    <source>
        <dbReference type="EMBL" id="MDA7027514.1"/>
    </source>
</evidence>
<reference evidence="1 2" key="1">
    <citation type="submission" date="2023-01" db="EMBL/GenBank/DDBJ databases">
        <title>Bacillus changyiensis sp. nov., isolated from a coastal deposit.</title>
        <authorList>
            <person name="Xiao G."/>
            <person name="Lai Q."/>
            <person name="Hu Z."/>
            <person name="Shao Z."/>
        </authorList>
    </citation>
    <scope>NUCLEOTIDE SEQUENCE [LARGE SCALE GENOMIC DNA]</scope>
    <source>
        <strain evidence="1 2">CLL-7-23</strain>
    </source>
</reference>
<proteinExistence type="predicted"/>
<accession>A0ABT4X5D8</accession>
<gene>
    <name evidence="1" type="ORF">PJ311_13050</name>
</gene>
<sequence>MYKSAKILGDVNAVKKGKVGTRIARRAAGKTTGKLLGKLFK</sequence>
<organism evidence="1 2">
    <name type="scientific">Bacillus changyiensis</name>
    <dbReference type="NCBI Taxonomy" id="3004103"/>
    <lineage>
        <taxon>Bacteria</taxon>
        <taxon>Bacillati</taxon>
        <taxon>Bacillota</taxon>
        <taxon>Bacilli</taxon>
        <taxon>Bacillales</taxon>
        <taxon>Bacillaceae</taxon>
        <taxon>Bacillus</taxon>
    </lineage>
</organism>
<comment type="caution">
    <text evidence="1">The sequence shown here is derived from an EMBL/GenBank/DDBJ whole genome shotgun (WGS) entry which is preliminary data.</text>
</comment>
<dbReference type="Proteomes" id="UP001211894">
    <property type="component" value="Unassembled WGS sequence"/>
</dbReference>
<dbReference type="RefSeq" id="WP_271341351.1">
    <property type="nucleotide sequence ID" value="NZ_JAQKAB010000008.1"/>
</dbReference>
<protein>
    <submittedName>
        <fullName evidence="1">Uncharacterized protein</fullName>
    </submittedName>
</protein>